<proteinExistence type="predicted"/>
<organism evidence="2">
    <name type="scientific">Marinobacter sp. MMG032</name>
    <dbReference type="NCBI Taxonomy" id="3158548"/>
    <lineage>
        <taxon>Bacteria</taxon>
        <taxon>Pseudomonadati</taxon>
        <taxon>Pseudomonadota</taxon>
        <taxon>Gammaproteobacteria</taxon>
        <taxon>Pseudomonadales</taxon>
        <taxon>Marinobacteraceae</taxon>
        <taxon>Marinobacter</taxon>
    </lineage>
</organism>
<dbReference type="AlphaFoldDB" id="A0AAU7MH94"/>
<evidence type="ECO:0000256" key="1">
    <source>
        <dbReference type="SAM" id="Phobius"/>
    </source>
</evidence>
<keyword evidence="1" id="KW-0812">Transmembrane</keyword>
<sequence length="84" mass="9253">MKPSKMSDDAGSASRKFRSHALIELALIVALGLYLFAAKEQVVGENLVFTVTGAALMALVTYWTLNTLRDGLEVIALRVRHVRH</sequence>
<dbReference type="KEGG" id="mamm:ABNF92_10340"/>
<dbReference type="RefSeq" id="WP_227514442.1">
    <property type="nucleotide sequence ID" value="NZ_CP157802.1"/>
</dbReference>
<protein>
    <recommendedName>
        <fullName evidence="3">Chlorhexidine efflux transporter domain-containing protein</fullName>
    </recommendedName>
</protein>
<feature type="transmembrane region" description="Helical" evidence="1">
    <location>
        <begin position="21"/>
        <end position="37"/>
    </location>
</feature>
<accession>A0AAU7MH94</accession>
<feature type="transmembrane region" description="Helical" evidence="1">
    <location>
        <begin position="43"/>
        <end position="65"/>
    </location>
</feature>
<keyword evidence="1" id="KW-0472">Membrane</keyword>
<keyword evidence="1" id="KW-1133">Transmembrane helix</keyword>
<reference evidence="2" key="1">
    <citation type="submission" date="2024-05" db="EMBL/GenBank/DDBJ databases">
        <title>Draft Genome Sequences of Flagellimonas sp. MMG031 and Marinobacter sp. MMG032 Isolated from the dinoflagellate Symbiodinium pilosum.</title>
        <authorList>
            <person name="Shikuma N.J."/>
            <person name="Farrell M.V."/>
        </authorList>
    </citation>
    <scope>NUCLEOTIDE SEQUENCE</scope>
    <source>
        <strain evidence="2">MMG032</strain>
    </source>
</reference>
<evidence type="ECO:0000313" key="2">
    <source>
        <dbReference type="EMBL" id="XBQ17856.1"/>
    </source>
</evidence>
<name>A0AAU7MH94_9GAMM</name>
<dbReference type="EMBL" id="CP157802">
    <property type="protein sequence ID" value="XBQ17856.1"/>
    <property type="molecule type" value="Genomic_DNA"/>
</dbReference>
<evidence type="ECO:0008006" key="3">
    <source>
        <dbReference type="Google" id="ProtNLM"/>
    </source>
</evidence>
<gene>
    <name evidence="2" type="ORF">ABNF92_10340</name>
</gene>